<dbReference type="GO" id="GO:0005096">
    <property type="term" value="F:GTPase activator activity"/>
    <property type="evidence" value="ECO:0007669"/>
    <property type="project" value="UniProtKB-KW"/>
</dbReference>
<sequence length="196" mass="22312">MMLQSDSTKQSSPPDGAEVVFTKDNVAIRPTQSASERITGRLELTKQSSSLFMTLIPHKWHSSAEARLSDYERNIYTMRALPFADITSIRRHTPALGLQYIVIVLSSGELLFVNTDWLFLHYISIVEESKNSLLAACSSCEVVRGMCHIDDILISAMFIERMENHQHAHFLRISEEDVNVYLVNDDIQNKLQVWAL</sequence>
<accession>A0AAQ3NLC5</accession>
<dbReference type="InterPro" id="IPR021935">
    <property type="entry name" value="SGSM1/2_RBD"/>
</dbReference>
<dbReference type="Gene3D" id="2.30.29.230">
    <property type="match status" value="1"/>
</dbReference>
<dbReference type="EMBL" id="CP144696">
    <property type="protein sequence ID" value="WVZ11427.1"/>
    <property type="molecule type" value="Genomic_DNA"/>
</dbReference>
<feature type="domain" description="Small G protein signalling modulator 1/2 Rab-binding" evidence="2">
    <location>
        <begin position="19"/>
        <end position="108"/>
    </location>
</feature>
<evidence type="ECO:0000313" key="3">
    <source>
        <dbReference type="EMBL" id="WVZ11427.1"/>
    </source>
</evidence>
<gene>
    <name evidence="3" type="ORF">V8G54_015957</name>
</gene>
<evidence type="ECO:0000259" key="2">
    <source>
        <dbReference type="Pfam" id="PF12068"/>
    </source>
</evidence>
<proteinExistence type="predicted"/>
<name>A0AAQ3NLC5_VIGMU</name>
<reference evidence="3 4" key="1">
    <citation type="journal article" date="2023" name="Life. Sci Alliance">
        <title>Evolutionary insights into 3D genome organization and epigenetic landscape of Vigna mungo.</title>
        <authorList>
            <person name="Junaid A."/>
            <person name="Singh B."/>
            <person name="Bhatia S."/>
        </authorList>
    </citation>
    <scope>NUCLEOTIDE SEQUENCE [LARGE SCALE GENOMIC DNA]</scope>
    <source>
        <strain evidence="3">Urdbean</strain>
    </source>
</reference>
<protein>
    <recommendedName>
        <fullName evidence="2">Small G protein signalling modulator 1/2 Rab-binding domain-containing protein</fullName>
    </recommendedName>
</protein>
<keyword evidence="1" id="KW-0343">GTPase activation</keyword>
<dbReference type="Pfam" id="PF12068">
    <property type="entry name" value="PH_RBD"/>
    <property type="match status" value="1"/>
</dbReference>
<organism evidence="3 4">
    <name type="scientific">Vigna mungo</name>
    <name type="common">Black gram</name>
    <name type="synonym">Phaseolus mungo</name>
    <dbReference type="NCBI Taxonomy" id="3915"/>
    <lineage>
        <taxon>Eukaryota</taxon>
        <taxon>Viridiplantae</taxon>
        <taxon>Streptophyta</taxon>
        <taxon>Embryophyta</taxon>
        <taxon>Tracheophyta</taxon>
        <taxon>Spermatophyta</taxon>
        <taxon>Magnoliopsida</taxon>
        <taxon>eudicotyledons</taxon>
        <taxon>Gunneridae</taxon>
        <taxon>Pentapetalae</taxon>
        <taxon>rosids</taxon>
        <taxon>fabids</taxon>
        <taxon>Fabales</taxon>
        <taxon>Fabaceae</taxon>
        <taxon>Papilionoideae</taxon>
        <taxon>50 kb inversion clade</taxon>
        <taxon>NPAAA clade</taxon>
        <taxon>indigoferoid/millettioid clade</taxon>
        <taxon>Phaseoleae</taxon>
        <taxon>Vigna</taxon>
    </lineage>
</organism>
<dbReference type="AlphaFoldDB" id="A0AAQ3NLC5"/>
<dbReference type="Proteomes" id="UP001374535">
    <property type="component" value="Chromosome 5"/>
</dbReference>
<evidence type="ECO:0000256" key="1">
    <source>
        <dbReference type="ARBA" id="ARBA00022468"/>
    </source>
</evidence>
<evidence type="ECO:0000313" key="4">
    <source>
        <dbReference type="Proteomes" id="UP001374535"/>
    </source>
</evidence>
<keyword evidence="4" id="KW-1185">Reference proteome</keyword>